<dbReference type="GO" id="GO:0046872">
    <property type="term" value="F:metal ion binding"/>
    <property type="evidence" value="ECO:0007669"/>
    <property type="project" value="UniProtKB-UniRule"/>
</dbReference>
<organism evidence="16 17">
    <name type="scientific">Pneumocystis jirovecii (strain RU7)</name>
    <name type="common">Human pneumocystis pneumonia agent</name>
    <dbReference type="NCBI Taxonomy" id="1408657"/>
    <lineage>
        <taxon>Eukaryota</taxon>
        <taxon>Fungi</taxon>
        <taxon>Dikarya</taxon>
        <taxon>Ascomycota</taxon>
        <taxon>Taphrinomycotina</taxon>
        <taxon>Pneumocystomycetes</taxon>
        <taxon>Pneumocystaceae</taxon>
        <taxon>Pneumocystis</taxon>
    </lineage>
</organism>
<dbReference type="InterPro" id="IPR033309">
    <property type="entry name" value="Mus81"/>
</dbReference>
<evidence type="ECO:0000259" key="15">
    <source>
        <dbReference type="SMART" id="SM00891"/>
    </source>
</evidence>
<dbReference type="GO" id="GO:0048257">
    <property type="term" value="F:3'-flap endonuclease activity"/>
    <property type="evidence" value="ECO:0007669"/>
    <property type="project" value="TreeGrafter"/>
</dbReference>
<dbReference type="RefSeq" id="XP_018229440.1">
    <property type="nucleotide sequence ID" value="XM_018374488.1"/>
</dbReference>
<keyword evidence="17" id="KW-1185">Reference proteome</keyword>
<dbReference type="STRING" id="1408657.A0A0W4ZML2"/>
<dbReference type="OrthoDB" id="5963188at2759"/>
<evidence type="ECO:0000256" key="6">
    <source>
        <dbReference type="ARBA" id="ARBA00022759"/>
    </source>
</evidence>
<reference evidence="17" key="1">
    <citation type="journal article" date="2016" name="Nat. Commun.">
        <title>Genome analysis of three Pneumocystis species reveals adaptation mechanisms to life exclusively in mammalian hosts.</title>
        <authorList>
            <person name="Ma L."/>
            <person name="Chen Z."/>
            <person name="Huang D.W."/>
            <person name="Kutty G."/>
            <person name="Ishihara M."/>
            <person name="Wang H."/>
            <person name="Abouelleil A."/>
            <person name="Bishop L."/>
            <person name="Davey E."/>
            <person name="Deng R."/>
            <person name="Deng X."/>
            <person name="Fan L."/>
            <person name="Fantoni G."/>
            <person name="Fitzgerald M."/>
            <person name="Gogineni E."/>
            <person name="Goldberg J.M."/>
            <person name="Handley G."/>
            <person name="Hu X."/>
            <person name="Huber C."/>
            <person name="Jiao X."/>
            <person name="Jones K."/>
            <person name="Levin J.Z."/>
            <person name="Liu Y."/>
            <person name="Macdonald P."/>
            <person name="Melnikov A."/>
            <person name="Raley C."/>
            <person name="Sassi M."/>
            <person name="Sherman B.T."/>
            <person name="Song X."/>
            <person name="Sykes S."/>
            <person name="Tran B."/>
            <person name="Walsh L."/>
            <person name="Xia Y."/>
            <person name="Yang J."/>
            <person name="Young S."/>
            <person name="Zeng Q."/>
            <person name="Zheng X."/>
            <person name="Stephens R."/>
            <person name="Nusbaum C."/>
            <person name="Birren B.W."/>
            <person name="Azadi P."/>
            <person name="Lempicki R.A."/>
            <person name="Cuomo C.A."/>
            <person name="Kovacs J.A."/>
        </authorList>
    </citation>
    <scope>NUCLEOTIDE SEQUENCE [LARGE SCALE GENOMIC DNA]</scope>
    <source>
        <strain evidence="17">RU7</strain>
    </source>
</reference>
<comment type="subcellular location">
    <subcellularLocation>
        <location evidence="2 14">Nucleus</location>
    </subcellularLocation>
</comment>
<dbReference type="Gene3D" id="3.40.50.10130">
    <property type="match status" value="1"/>
</dbReference>
<comment type="similarity">
    <text evidence="3 14">Belongs to the XPF family.</text>
</comment>
<gene>
    <name evidence="16" type="ORF">T551_02225</name>
</gene>
<dbReference type="GO" id="GO:0031573">
    <property type="term" value="P:mitotic intra-S DNA damage checkpoint signaling"/>
    <property type="evidence" value="ECO:0007669"/>
    <property type="project" value="EnsemblFungi"/>
</dbReference>
<dbReference type="CDD" id="cd20074">
    <property type="entry name" value="XPF_nuclease_Mus81"/>
    <property type="match status" value="1"/>
</dbReference>
<keyword evidence="9 14" id="KW-0460">Magnesium</keyword>
<comment type="cofactor">
    <cofactor evidence="1 14">
        <name>Mg(2+)</name>
        <dbReference type="ChEBI" id="CHEBI:18420"/>
    </cofactor>
</comment>
<evidence type="ECO:0000256" key="13">
    <source>
        <dbReference type="ARBA" id="ARBA00023254"/>
    </source>
</evidence>
<dbReference type="FunFam" id="1.10.150.110:FF:000001">
    <property type="entry name" value="Putative Crossover junction endonuclease MUS81"/>
    <property type="match status" value="1"/>
</dbReference>
<dbReference type="GO" id="GO:0006308">
    <property type="term" value="P:DNA catabolic process"/>
    <property type="evidence" value="ECO:0007669"/>
    <property type="project" value="UniProtKB-UniRule"/>
</dbReference>
<keyword evidence="7 14" id="KW-0227">DNA damage</keyword>
<evidence type="ECO:0000256" key="1">
    <source>
        <dbReference type="ARBA" id="ARBA00001946"/>
    </source>
</evidence>
<dbReference type="EC" id="3.1.22.-" evidence="14"/>
<dbReference type="InterPro" id="IPR047416">
    <property type="entry name" value="XPF_nuclease_Mus81"/>
</dbReference>
<dbReference type="GO" id="GO:0048476">
    <property type="term" value="C:Holliday junction resolvase complex"/>
    <property type="evidence" value="ECO:0007669"/>
    <property type="project" value="UniProtKB-UniRule"/>
</dbReference>
<dbReference type="PANTHER" id="PTHR13451:SF0">
    <property type="entry name" value="CROSSOVER JUNCTION ENDONUCLEASE MUS81"/>
    <property type="match status" value="1"/>
</dbReference>
<evidence type="ECO:0000256" key="7">
    <source>
        <dbReference type="ARBA" id="ARBA00022763"/>
    </source>
</evidence>
<dbReference type="InterPro" id="IPR006166">
    <property type="entry name" value="ERCC4_domain"/>
</dbReference>
<dbReference type="GO" id="GO:0031297">
    <property type="term" value="P:replication fork processing"/>
    <property type="evidence" value="ECO:0007669"/>
    <property type="project" value="EnsemblFungi"/>
</dbReference>
<dbReference type="GO" id="GO:0033314">
    <property type="term" value="P:mitotic DNA replication checkpoint signaling"/>
    <property type="evidence" value="ECO:0007669"/>
    <property type="project" value="EnsemblFungi"/>
</dbReference>
<comment type="subunit">
    <text evidence="14">Interacts with EME1.</text>
</comment>
<dbReference type="Pfam" id="PF02732">
    <property type="entry name" value="ERCC4"/>
    <property type="match status" value="1"/>
</dbReference>
<dbReference type="InterPro" id="IPR042530">
    <property type="entry name" value="EME1/EME2_C"/>
</dbReference>
<dbReference type="Gene3D" id="1.10.150.670">
    <property type="entry name" value="Crossover junction endonuclease EME1, DNA-binding domain"/>
    <property type="match status" value="1"/>
</dbReference>
<evidence type="ECO:0000256" key="14">
    <source>
        <dbReference type="RuleBase" id="RU369042"/>
    </source>
</evidence>
<keyword evidence="8 14" id="KW-0378">Hydrolase</keyword>
<dbReference type="Pfam" id="PF14716">
    <property type="entry name" value="HHH_8"/>
    <property type="match status" value="1"/>
</dbReference>
<comment type="function">
    <text evidence="14">Interacts with EME1 to form a DNA structure-specific endonuclease with substrate preference for branched DNA structures with a 5'-end at the branch nick. Typical substrates include 3'-flap structures, D-loops, replication forks and nicked Holliday junctions. May be required in mitosis for the processing of stalled or collapsed replication fork intermediates. May be required in meiosis for the repair of meiosis-specific double strand breaks subsequent to single-end invasion (SEI).</text>
</comment>
<proteinExistence type="inferred from homology"/>
<dbReference type="CDD" id="cd21036">
    <property type="entry name" value="WH_MUS81"/>
    <property type="match status" value="1"/>
</dbReference>
<evidence type="ECO:0000256" key="4">
    <source>
        <dbReference type="ARBA" id="ARBA00022722"/>
    </source>
</evidence>
<evidence type="ECO:0000256" key="3">
    <source>
        <dbReference type="ARBA" id="ARBA00010015"/>
    </source>
</evidence>
<dbReference type="InterPro" id="IPR036388">
    <property type="entry name" value="WH-like_DNA-bd_sf"/>
</dbReference>
<evidence type="ECO:0000256" key="11">
    <source>
        <dbReference type="ARBA" id="ARBA00023204"/>
    </source>
</evidence>
<dbReference type="SUPFAM" id="SSF52980">
    <property type="entry name" value="Restriction endonuclease-like"/>
    <property type="match status" value="1"/>
</dbReference>
<accession>A0A0W4ZML2</accession>
<dbReference type="GO" id="GO:0000727">
    <property type="term" value="P:double-strand break repair via break-induced replication"/>
    <property type="evidence" value="ECO:0007669"/>
    <property type="project" value="UniProtKB-UniRule"/>
</dbReference>
<name>A0A0W4ZML2_PNEJ7</name>
<dbReference type="FunFam" id="3.40.50.10130:FF:000003">
    <property type="entry name" value="Crossover junction endonuclease MUS81"/>
    <property type="match status" value="1"/>
</dbReference>
<keyword evidence="10 14" id="KW-0233">DNA recombination</keyword>
<dbReference type="InterPro" id="IPR010996">
    <property type="entry name" value="HHH_MUS81"/>
</dbReference>
<keyword evidence="11 14" id="KW-0234">DNA repair</keyword>
<dbReference type="SMART" id="SM00891">
    <property type="entry name" value="ERCC4"/>
    <property type="match status" value="1"/>
</dbReference>
<dbReference type="AlphaFoldDB" id="A0A0W4ZML2"/>
<comment type="caution">
    <text evidence="16">The sequence shown here is derived from an EMBL/GenBank/DDBJ whole genome shotgun (WGS) entry which is preliminary data.</text>
</comment>
<dbReference type="Gene3D" id="1.10.10.10">
    <property type="entry name" value="Winged helix-like DNA-binding domain superfamily/Winged helix DNA-binding domain"/>
    <property type="match status" value="1"/>
</dbReference>
<sequence>MESCGNPLYLQWVNEWMQEAKEKNHKSYNIFKTAYNSLLSCPITFSEPREAKKLKGIGNIICGRIEKRLKEYQQSHVNKNTEDQNNTKEIDINSNLHLNPITQNSQQKGNKTRTQKTYIPGYGSKPFAILIALFKFNEDTSVSKDEILNIAKHYYDTSDHKNIYSLWYGMKILLEKEYVYKTVNPTRYYLTDYGREIATVISNITFSKEKITENSNYLLYKKNIKQNFINKENTIKQSHISKKFRKQKNEYHDKMYLTKVSNQITKITAKQSPENTPSTFMQNIAVDSKIIQQNSYSIILLLDLREMKTEKDKEFIQNRLKEESINFEFRTLELGDILWIARCNITKKDYILDFIIERKKLSDLASSIKDGRFHEQKFRLSKSGLKHVIYLIENYNYNSTDLQIETIQSAISSTQVINGFFVKRVAGLTETIKYISRLTRYILYTYQTQDLYIIPSYHINSQTYIIQKNKINLIYPERSYVIEYSTFSDFLSKTTSLTLGDLFLKMLLTIKGVSPEKAIEIQKHFPTLSDLLTSYSKETSEYQREIMIAKKCVNYGRKNISYSLSSKIYKIFQ</sequence>
<keyword evidence="4 14" id="KW-0540">Nuclease</keyword>
<evidence type="ECO:0000256" key="12">
    <source>
        <dbReference type="ARBA" id="ARBA00023242"/>
    </source>
</evidence>
<dbReference type="GO" id="GO:0003677">
    <property type="term" value="F:DNA binding"/>
    <property type="evidence" value="ECO:0007669"/>
    <property type="project" value="UniProtKB-UniRule"/>
</dbReference>
<dbReference type="SUPFAM" id="SSF47802">
    <property type="entry name" value="DNA polymerase beta, N-terminal domain-like"/>
    <property type="match status" value="1"/>
</dbReference>
<dbReference type="GO" id="GO:0005634">
    <property type="term" value="C:nucleus"/>
    <property type="evidence" value="ECO:0007669"/>
    <property type="project" value="UniProtKB-SubCell"/>
</dbReference>
<dbReference type="eggNOG" id="KOG2379">
    <property type="taxonomic scope" value="Eukaryota"/>
</dbReference>
<evidence type="ECO:0000256" key="9">
    <source>
        <dbReference type="ARBA" id="ARBA00022842"/>
    </source>
</evidence>
<evidence type="ECO:0000313" key="17">
    <source>
        <dbReference type="Proteomes" id="UP000053447"/>
    </source>
</evidence>
<dbReference type="InterPro" id="IPR027421">
    <property type="entry name" value="DNA_pol_lamdba_lyase_dom_sf"/>
</dbReference>
<dbReference type="GO" id="GO:0000712">
    <property type="term" value="P:resolution of meiotic recombination intermediates"/>
    <property type="evidence" value="ECO:0007669"/>
    <property type="project" value="EnsemblFungi"/>
</dbReference>
<dbReference type="PANTHER" id="PTHR13451">
    <property type="entry name" value="CLASS II CROSSOVER JUNCTION ENDONUCLEASE MUS81"/>
    <property type="match status" value="1"/>
</dbReference>
<dbReference type="EMBL" id="LFWA01000009">
    <property type="protein sequence ID" value="KTW29609.1"/>
    <property type="molecule type" value="Genomic_DNA"/>
</dbReference>
<dbReference type="Gene3D" id="1.10.150.110">
    <property type="entry name" value="DNA polymerase beta, N-terminal domain-like"/>
    <property type="match status" value="1"/>
</dbReference>
<dbReference type="InterPro" id="IPR011335">
    <property type="entry name" value="Restrct_endonuc-II-like"/>
</dbReference>
<evidence type="ECO:0000313" key="16">
    <source>
        <dbReference type="EMBL" id="KTW29609.1"/>
    </source>
</evidence>
<keyword evidence="5 14" id="KW-0479">Metal-binding</keyword>
<protein>
    <recommendedName>
        <fullName evidence="14">Crossover junction endonuclease MUS81</fullName>
        <ecNumber evidence="14">3.1.22.-</ecNumber>
    </recommendedName>
</protein>
<keyword evidence="13" id="KW-0469">Meiosis</keyword>
<evidence type="ECO:0000256" key="10">
    <source>
        <dbReference type="ARBA" id="ARBA00023172"/>
    </source>
</evidence>
<dbReference type="VEuPathDB" id="FungiDB:T551_02225"/>
<evidence type="ECO:0000256" key="5">
    <source>
        <dbReference type="ARBA" id="ARBA00022723"/>
    </source>
</evidence>
<feature type="domain" description="ERCC4" evidence="15">
    <location>
        <begin position="299"/>
        <end position="396"/>
    </location>
</feature>
<keyword evidence="6 14" id="KW-0255">Endonuclease</keyword>
<dbReference type="GeneID" id="28940743"/>
<dbReference type="InterPro" id="IPR047417">
    <property type="entry name" value="WHD_MUS81"/>
</dbReference>
<dbReference type="Proteomes" id="UP000053447">
    <property type="component" value="Unassembled WGS sequence"/>
</dbReference>
<evidence type="ECO:0000256" key="8">
    <source>
        <dbReference type="ARBA" id="ARBA00022801"/>
    </source>
</evidence>
<evidence type="ECO:0000256" key="2">
    <source>
        <dbReference type="ARBA" id="ARBA00004123"/>
    </source>
</evidence>
<dbReference type="GO" id="GO:0008821">
    <property type="term" value="F:crossover junction DNA endonuclease activity"/>
    <property type="evidence" value="ECO:0007669"/>
    <property type="project" value="UniProtKB-UniRule"/>
</dbReference>
<keyword evidence="12 14" id="KW-0539">Nucleus</keyword>